<dbReference type="KEGG" id="bko:CKF48_11570"/>
<proteinExistence type="inferred from homology"/>
<dbReference type="Gene3D" id="3.40.50.720">
    <property type="entry name" value="NAD(P)-binding Rossmann-like Domain"/>
    <property type="match status" value="1"/>
</dbReference>
<dbReference type="RefSeq" id="WP_095371460.1">
    <property type="nucleotide sequence ID" value="NZ_CP022983.1"/>
</dbReference>
<dbReference type="GO" id="GO:0016491">
    <property type="term" value="F:oxidoreductase activity"/>
    <property type="evidence" value="ECO:0007669"/>
    <property type="project" value="UniProtKB-ARBA"/>
</dbReference>
<dbReference type="FunFam" id="3.40.50.720:FF:000311">
    <property type="entry name" value="Ornithine cyclodeaminase"/>
    <property type="match status" value="1"/>
</dbReference>
<sequence>MLVLSEKEIKTLYVMKDAIEDMEAALVAHHQGKIASPQRTVLDIPSKKASALYMPSAMETMKKAAVKIVTIFPENPKEGLKTTQGVILLSDTENGTHVACLNASYLTRLRTGALSGVATKYLAKKDAKSVAVLGCGAMAEEQLQAVCEVRNIDHIYLYNRTRERAENFYNRMREILPNYKGKVEVVADPDDAVKRSDIVNCSTRAVEPIFKGASLQQGTHINGIGSYLPNMQEVDVETLKRASKVVADTIEGVKEEAGDFIIPNNKGDWHFNELHGELTELAAHTIKGRESDEEITFFKSVGAAYFDLAAAAAVYDKAKKQGIGTEVEV</sequence>
<accession>A0A248TI95</accession>
<protein>
    <submittedName>
        <fullName evidence="2">Ornithine cyclodeaminase</fullName>
    </submittedName>
</protein>
<gene>
    <name evidence="2" type="ORF">CKF48_11570</name>
</gene>
<evidence type="ECO:0000313" key="2">
    <source>
        <dbReference type="EMBL" id="ASV67891.1"/>
    </source>
</evidence>
<dbReference type="EMBL" id="CP022983">
    <property type="protein sequence ID" value="ASV67891.1"/>
    <property type="molecule type" value="Genomic_DNA"/>
</dbReference>
<dbReference type="PANTHER" id="PTHR13812:SF19">
    <property type="entry name" value="KETIMINE REDUCTASE MU-CRYSTALLIN"/>
    <property type="match status" value="1"/>
</dbReference>
<name>A0A248TI95_9BACI</name>
<dbReference type="Pfam" id="PF02423">
    <property type="entry name" value="OCD_Mu_crystall"/>
    <property type="match status" value="1"/>
</dbReference>
<keyword evidence="3" id="KW-1185">Reference proteome</keyword>
<organism evidence="2 3">
    <name type="scientific">Cytobacillus kochii</name>
    <dbReference type="NCBI Taxonomy" id="859143"/>
    <lineage>
        <taxon>Bacteria</taxon>
        <taxon>Bacillati</taxon>
        <taxon>Bacillota</taxon>
        <taxon>Bacilli</taxon>
        <taxon>Bacillales</taxon>
        <taxon>Bacillaceae</taxon>
        <taxon>Cytobacillus</taxon>
    </lineage>
</organism>
<dbReference type="InterPro" id="IPR023401">
    <property type="entry name" value="ODC_N"/>
</dbReference>
<dbReference type="Gene3D" id="3.30.1780.10">
    <property type="entry name" value="ornithine cyclodeaminase, domain 1"/>
    <property type="match status" value="1"/>
</dbReference>
<dbReference type="GO" id="GO:0005737">
    <property type="term" value="C:cytoplasm"/>
    <property type="evidence" value="ECO:0007669"/>
    <property type="project" value="TreeGrafter"/>
</dbReference>
<dbReference type="Proteomes" id="UP000215137">
    <property type="component" value="Chromosome"/>
</dbReference>
<dbReference type="InterPro" id="IPR003462">
    <property type="entry name" value="ODC_Mu_crystall"/>
</dbReference>
<dbReference type="PIRSF" id="PIRSF001439">
    <property type="entry name" value="CryM"/>
    <property type="match status" value="1"/>
</dbReference>
<dbReference type="SUPFAM" id="SSF51735">
    <property type="entry name" value="NAD(P)-binding Rossmann-fold domains"/>
    <property type="match status" value="1"/>
</dbReference>
<dbReference type="AlphaFoldDB" id="A0A248TI95"/>
<dbReference type="GO" id="GO:0019752">
    <property type="term" value="P:carboxylic acid metabolic process"/>
    <property type="evidence" value="ECO:0007669"/>
    <property type="project" value="UniProtKB-ARBA"/>
</dbReference>
<evidence type="ECO:0000256" key="1">
    <source>
        <dbReference type="ARBA" id="ARBA00008903"/>
    </source>
</evidence>
<reference evidence="2 3" key="1">
    <citation type="submission" date="2017-08" db="EMBL/GenBank/DDBJ databases">
        <title>Complete Genome Sequence of Bacillus kochii Oregon-R-modENCODE STRAIN BDGP4, isolated from Drosophila melanogaster gut.</title>
        <authorList>
            <person name="Wan K.H."/>
            <person name="Yu C."/>
            <person name="Park S."/>
            <person name="Hammonds A.S."/>
            <person name="Booth B.W."/>
            <person name="Celniker S.E."/>
        </authorList>
    </citation>
    <scope>NUCLEOTIDE SEQUENCE [LARGE SCALE GENOMIC DNA]</scope>
    <source>
        <strain evidence="2 3">BDGP4</strain>
    </source>
</reference>
<dbReference type="OrthoDB" id="9792005at2"/>
<comment type="similarity">
    <text evidence="1">Belongs to the ornithine cyclodeaminase/mu-crystallin family.</text>
</comment>
<dbReference type="InterPro" id="IPR036291">
    <property type="entry name" value="NAD(P)-bd_dom_sf"/>
</dbReference>
<evidence type="ECO:0000313" key="3">
    <source>
        <dbReference type="Proteomes" id="UP000215137"/>
    </source>
</evidence>
<dbReference type="PANTHER" id="PTHR13812">
    <property type="entry name" value="KETIMINE REDUCTASE MU-CRYSTALLIN"/>
    <property type="match status" value="1"/>
</dbReference>